<dbReference type="AlphaFoldDB" id="A0A2H3CSB5"/>
<reference evidence="2" key="1">
    <citation type="journal article" date="2017" name="Nat. Ecol. Evol.">
        <title>Genome expansion and lineage-specific genetic innovations in the forest pathogenic fungi Armillaria.</title>
        <authorList>
            <person name="Sipos G."/>
            <person name="Prasanna A.N."/>
            <person name="Walter M.C."/>
            <person name="O'Connor E."/>
            <person name="Balint B."/>
            <person name="Krizsan K."/>
            <person name="Kiss B."/>
            <person name="Hess J."/>
            <person name="Varga T."/>
            <person name="Slot J."/>
            <person name="Riley R."/>
            <person name="Boka B."/>
            <person name="Rigling D."/>
            <person name="Barry K."/>
            <person name="Lee J."/>
            <person name="Mihaltcheva S."/>
            <person name="LaButti K."/>
            <person name="Lipzen A."/>
            <person name="Waldron R."/>
            <person name="Moloney N.M."/>
            <person name="Sperisen C."/>
            <person name="Kredics L."/>
            <person name="Vagvoelgyi C."/>
            <person name="Patrignani A."/>
            <person name="Fitzpatrick D."/>
            <person name="Nagy I."/>
            <person name="Doyle S."/>
            <person name="Anderson J.B."/>
            <person name="Grigoriev I.V."/>
            <person name="Gueldener U."/>
            <person name="Muensterkoetter M."/>
            <person name="Nagy L.G."/>
        </authorList>
    </citation>
    <scope>NUCLEOTIDE SEQUENCE [LARGE SCALE GENOMIC DNA]</scope>
    <source>
        <strain evidence="2">Ar21-2</strain>
    </source>
</reference>
<protein>
    <submittedName>
        <fullName evidence="1">Uncharacterized protein</fullName>
    </submittedName>
</protein>
<proteinExistence type="predicted"/>
<organism evidence="1 2">
    <name type="scientific">Armillaria gallica</name>
    <name type="common">Bulbous honey fungus</name>
    <name type="synonym">Armillaria bulbosa</name>
    <dbReference type="NCBI Taxonomy" id="47427"/>
    <lineage>
        <taxon>Eukaryota</taxon>
        <taxon>Fungi</taxon>
        <taxon>Dikarya</taxon>
        <taxon>Basidiomycota</taxon>
        <taxon>Agaricomycotina</taxon>
        <taxon>Agaricomycetes</taxon>
        <taxon>Agaricomycetidae</taxon>
        <taxon>Agaricales</taxon>
        <taxon>Marasmiineae</taxon>
        <taxon>Physalacriaceae</taxon>
        <taxon>Armillaria</taxon>
    </lineage>
</organism>
<evidence type="ECO:0000313" key="2">
    <source>
        <dbReference type="Proteomes" id="UP000217790"/>
    </source>
</evidence>
<dbReference type="EMBL" id="KZ293767">
    <property type="protein sequence ID" value="PBK79627.1"/>
    <property type="molecule type" value="Genomic_DNA"/>
</dbReference>
<evidence type="ECO:0000313" key="1">
    <source>
        <dbReference type="EMBL" id="PBK79627.1"/>
    </source>
</evidence>
<name>A0A2H3CSB5_ARMGA</name>
<sequence>MRCGAFVCEDIGLQGATGTSARYTRQKYTPFGQYDIIIVTWRSPFYEVFTSQAVWTLLRGTRACEGAMGLVVVGIFGLGESNQNVVVNNEGEQLIWDWDWRKEERPLRVYSSRWSICRVTCAGDVSCVDVQFGVCKDIMDTLENLVDFSVSVSTIPPALNDGPTVTMEFDMVF</sequence>
<dbReference type="Proteomes" id="UP000217790">
    <property type="component" value="Unassembled WGS sequence"/>
</dbReference>
<keyword evidence="2" id="KW-1185">Reference proteome</keyword>
<dbReference type="InParanoid" id="A0A2H3CSB5"/>
<gene>
    <name evidence="1" type="ORF">ARMGADRAFT_1040655</name>
</gene>
<accession>A0A2H3CSB5</accession>